<protein>
    <submittedName>
        <fullName evidence="1">Integrase</fullName>
    </submittedName>
</protein>
<gene>
    <name evidence="1" type="ORF">CXK95_17025</name>
</gene>
<sequence>MKHEDFTRLAQMYAKWLGDESANELRYIGSGTQSAA</sequence>
<keyword evidence="2" id="KW-1185">Reference proteome</keyword>
<accession>A0A1S8ETI5</accession>
<reference evidence="1 2" key="1">
    <citation type="submission" date="2018-01" db="EMBL/GenBank/DDBJ databases">
        <title>Denitrification phenotypes of diverse strains of Pseudomonas stutzeri.</title>
        <authorList>
            <person name="Milligan D.A."/>
            <person name="Bergaust L."/>
            <person name="Bakken L.R."/>
            <person name="Frostegard A."/>
        </authorList>
    </citation>
    <scope>NUCLEOTIDE SEQUENCE [LARGE SCALE GENOMIC DNA]</scope>
    <source>
        <strain evidence="1 2">DSM 50238</strain>
    </source>
</reference>
<organism evidence="1 2">
    <name type="scientific">Stutzerimonas degradans</name>
    <dbReference type="NCBI Taxonomy" id="2968968"/>
    <lineage>
        <taxon>Bacteria</taxon>
        <taxon>Pseudomonadati</taxon>
        <taxon>Pseudomonadota</taxon>
        <taxon>Gammaproteobacteria</taxon>
        <taxon>Pseudomonadales</taxon>
        <taxon>Pseudomonadaceae</taxon>
        <taxon>Stutzerimonas</taxon>
    </lineage>
</organism>
<dbReference type="AlphaFoldDB" id="A0A1S8ETI5"/>
<name>A0A1S8ETI5_9GAMM</name>
<proteinExistence type="predicted"/>
<comment type="caution">
    <text evidence="1">The sequence shown here is derived from an EMBL/GenBank/DDBJ whole genome shotgun (WGS) entry which is preliminary data.</text>
</comment>
<evidence type="ECO:0000313" key="2">
    <source>
        <dbReference type="Proteomes" id="UP000235881"/>
    </source>
</evidence>
<dbReference type="EMBL" id="POUK01000007">
    <property type="protein sequence ID" value="PNF75308.1"/>
    <property type="molecule type" value="Genomic_DNA"/>
</dbReference>
<dbReference type="Proteomes" id="UP000235881">
    <property type="component" value="Unassembled WGS sequence"/>
</dbReference>
<evidence type="ECO:0000313" key="1">
    <source>
        <dbReference type="EMBL" id="PNF75308.1"/>
    </source>
</evidence>